<dbReference type="InterPro" id="IPR018257">
    <property type="entry name" value="Ribosomal_bL19_CS"/>
</dbReference>
<dbReference type="EMBL" id="FUXE01000004">
    <property type="protein sequence ID" value="SJZ58876.1"/>
    <property type="molecule type" value="Genomic_DNA"/>
</dbReference>
<dbReference type="PANTHER" id="PTHR15680:SF9">
    <property type="entry name" value="LARGE RIBOSOMAL SUBUNIT PROTEIN BL19M"/>
    <property type="match status" value="1"/>
</dbReference>
<evidence type="ECO:0000256" key="4">
    <source>
        <dbReference type="ARBA" id="ARBA00035171"/>
    </source>
</evidence>
<dbReference type="GO" id="GO:0003735">
    <property type="term" value="F:structural constituent of ribosome"/>
    <property type="evidence" value="ECO:0007669"/>
    <property type="project" value="InterPro"/>
</dbReference>
<evidence type="ECO:0000313" key="7">
    <source>
        <dbReference type="EMBL" id="SJZ58876.1"/>
    </source>
</evidence>
<dbReference type="HAMAP" id="MF_00402">
    <property type="entry name" value="Ribosomal_bL19"/>
    <property type="match status" value="1"/>
</dbReference>
<dbReference type="Proteomes" id="UP000190121">
    <property type="component" value="Unassembled WGS sequence"/>
</dbReference>
<proteinExistence type="inferred from homology"/>
<dbReference type="PIRSF" id="PIRSF002191">
    <property type="entry name" value="Ribosomal_L19"/>
    <property type="match status" value="1"/>
</dbReference>
<reference evidence="8" key="1">
    <citation type="submission" date="2017-02" db="EMBL/GenBank/DDBJ databases">
        <authorList>
            <person name="Varghese N."/>
            <person name="Submissions S."/>
        </authorList>
    </citation>
    <scope>NUCLEOTIDE SEQUENCE [LARGE SCALE GENOMIC DNA]</scope>
    <source>
        <strain evidence="8">ATCC 51356</strain>
    </source>
</reference>
<evidence type="ECO:0000256" key="6">
    <source>
        <dbReference type="RuleBase" id="RU000559"/>
    </source>
</evidence>
<dbReference type="PANTHER" id="PTHR15680">
    <property type="entry name" value="RIBOSOMAL PROTEIN L19"/>
    <property type="match status" value="1"/>
</dbReference>
<dbReference type="InterPro" id="IPR001857">
    <property type="entry name" value="Ribosomal_bL19"/>
</dbReference>
<comment type="function">
    <text evidence="5 6">This protein is located at the 30S-50S ribosomal subunit interface and may play a role in the structure and function of the aminoacyl-tRNA binding site.</text>
</comment>
<dbReference type="NCBIfam" id="TIGR01024">
    <property type="entry name" value="rplS_bact"/>
    <property type="match status" value="1"/>
</dbReference>
<dbReference type="GO" id="GO:0006412">
    <property type="term" value="P:translation"/>
    <property type="evidence" value="ECO:0007669"/>
    <property type="project" value="UniProtKB-UniRule"/>
</dbReference>
<keyword evidence="8" id="KW-1185">Reference proteome</keyword>
<dbReference type="GO" id="GO:0022625">
    <property type="term" value="C:cytosolic large ribosomal subunit"/>
    <property type="evidence" value="ECO:0007669"/>
    <property type="project" value="TreeGrafter"/>
</dbReference>
<evidence type="ECO:0000256" key="2">
    <source>
        <dbReference type="ARBA" id="ARBA00022980"/>
    </source>
</evidence>
<dbReference type="Gene3D" id="2.30.30.790">
    <property type="match status" value="1"/>
</dbReference>
<organism evidence="7 8">
    <name type="scientific">Porphyromonas circumdentaria</name>
    <dbReference type="NCBI Taxonomy" id="29524"/>
    <lineage>
        <taxon>Bacteria</taxon>
        <taxon>Pseudomonadati</taxon>
        <taxon>Bacteroidota</taxon>
        <taxon>Bacteroidia</taxon>
        <taxon>Bacteroidales</taxon>
        <taxon>Porphyromonadaceae</taxon>
        <taxon>Porphyromonas</taxon>
    </lineage>
</organism>
<evidence type="ECO:0000256" key="1">
    <source>
        <dbReference type="ARBA" id="ARBA00005781"/>
    </source>
</evidence>
<dbReference type="RefSeq" id="WP_078736510.1">
    <property type="nucleotide sequence ID" value="NZ_FUXE01000004.1"/>
</dbReference>
<dbReference type="InterPro" id="IPR008991">
    <property type="entry name" value="Translation_prot_SH3-like_sf"/>
</dbReference>
<dbReference type="PRINTS" id="PR00061">
    <property type="entry name" value="RIBOSOMALL19"/>
</dbReference>
<evidence type="ECO:0000313" key="8">
    <source>
        <dbReference type="Proteomes" id="UP000190121"/>
    </source>
</evidence>
<dbReference type="Pfam" id="PF01245">
    <property type="entry name" value="Ribosomal_L19"/>
    <property type="match status" value="1"/>
</dbReference>
<protein>
    <recommendedName>
        <fullName evidence="4 5">Large ribosomal subunit protein bL19</fullName>
    </recommendedName>
</protein>
<dbReference type="AlphaFoldDB" id="A0A1T4LW65"/>
<keyword evidence="2 5" id="KW-0689">Ribosomal protein</keyword>
<sequence>MDFIKLVHEEFKSGKEHPKFTVGDTITIDYRISEGGKERIQKYRGTVIAFRGHGDKRRFTVRKVSGEVGVERIFPYDSPFIEAITVEKHGKVRRAKLYYLRGRMGRAARIKERRSLSKSVK</sequence>
<dbReference type="SUPFAM" id="SSF50104">
    <property type="entry name" value="Translation proteins SH3-like domain"/>
    <property type="match status" value="1"/>
</dbReference>
<dbReference type="PROSITE" id="PS01015">
    <property type="entry name" value="RIBOSOMAL_L19"/>
    <property type="match status" value="1"/>
</dbReference>
<dbReference type="InterPro" id="IPR038657">
    <property type="entry name" value="Ribosomal_bL19_sf"/>
</dbReference>
<keyword evidence="3 5" id="KW-0687">Ribonucleoprotein</keyword>
<evidence type="ECO:0000256" key="5">
    <source>
        <dbReference type="HAMAP-Rule" id="MF_00402"/>
    </source>
</evidence>
<name>A0A1T4LW65_9PORP</name>
<accession>A0A1T4LW65</accession>
<gene>
    <name evidence="5" type="primary">rplS</name>
    <name evidence="7" type="ORF">SAMN02745171_00552</name>
</gene>
<dbReference type="STRING" id="29524.SAMN02745171_00552"/>
<comment type="similarity">
    <text evidence="1 5 6">Belongs to the bacterial ribosomal protein bL19 family.</text>
</comment>
<evidence type="ECO:0000256" key="3">
    <source>
        <dbReference type="ARBA" id="ARBA00023274"/>
    </source>
</evidence>
<dbReference type="OrthoDB" id="9803541at2"/>